<gene>
    <name evidence="2" type="ORF">AVEN_47038_1</name>
</gene>
<evidence type="ECO:0000313" key="3">
    <source>
        <dbReference type="Proteomes" id="UP000499080"/>
    </source>
</evidence>
<dbReference type="EMBL" id="BGPR01000740">
    <property type="protein sequence ID" value="GBM33732.1"/>
    <property type="molecule type" value="Genomic_DNA"/>
</dbReference>
<keyword evidence="3" id="KW-1185">Reference proteome</keyword>
<protein>
    <submittedName>
        <fullName evidence="2">Uncharacterized protein</fullName>
    </submittedName>
</protein>
<evidence type="ECO:0000256" key="1">
    <source>
        <dbReference type="SAM" id="MobiDB-lite"/>
    </source>
</evidence>
<name>A0A4Y2EWT9_ARAVE</name>
<dbReference type="AlphaFoldDB" id="A0A4Y2EWT9"/>
<accession>A0A4Y2EWT9</accession>
<feature type="region of interest" description="Disordered" evidence="1">
    <location>
        <begin position="82"/>
        <end position="101"/>
    </location>
</feature>
<evidence type="ECO:0000313" key="2">
    <source>
        <dbReference type="EMBL" id="GBM33732.1"/>
    </source>
</evidence>
<dbReference type="Proteomes" id="UP000499080">
    <property type="component" value="Unassembled WGS sequence"/>
</dbReference>
<proteinExistence type="predicted"/>
<comment type="caution">
    <text evidence="2">The sequence shown here is derived from an EMBL/GenBank/DDBJ whole genome shotgun (WGS) entry which is preliminary data.</text>
</comment>
<organism evidence="2 3">
    <name type="scientific">Araneus ventricosus</name>
    <name type="common">Orbweaver spider</name>
    <name type="synonym">Epeira ventricosa</name>
    <dbReference type="NCBI Taxonomy" id="182803"/>
    <lineage>
        <taxon>Eukaryota</taxon>
        <taxon>Metazoa</taxon>
        <taxon>Ecdysozoa</taxon>
        <taxon>Arthropoda</taxon>
        <taxon>Chelicerata</taxon>
        <taxon>Arachnida</taxon>
        <taxon>Araneae</taxon>
        <taxon>Araneomorphae</taxon>
        <taxon>Entelegynae</taxon>
        <taxon>Araneoidea</taxon>
        <taxon>Araneidae</taxon>
        <taxon>Araneus</taxon>
    </lineage>
</organism>
<reference evidence="2 3" key="1">
    <citation type="journal article" date="2019" name="Sci. Rep.">
        <title>Orb-weaving spider Araneus ventricosus genome elucidates the spidroin gene catalogue.</title>
        <authorList>
            <person name="Kono N."/>
            <person name="Nakamura H."/>
            <person name="Ohtoshi R."/>
            <person name="Moran D.A.P."/>
            <person name="Shinohara A."/>
            <person name="Yoshida Y."/>
            <person name="Fujiwara M."/>
            <person name="Mori M."/>
            <person name="Tomita M."/>
            <person name="Arakawa K."/>
        </authorList>
    </citation>
    <scope>NUCLEOTIDE SEQUENCE [LARGE SCALE GENOMIC DNA]</scope>
</reference>
<sequence>MSFATNVFSSSCNEIQKQEVRTQQNKIPTLQSKWFVNYRVNTLSGSEIEYFECYNDDLITSDVPNGKDTFSLRKDNIYLIDDSSSGMEDEGDESSDPSISDAKAAVNTLRNFFATGIG</sequence>